<keyword evidence="2" id="KW-0812">Transmembrane</keyword>
<accession>A0A7G9L3B3</accession>
<evidence type="ECO:0000256" key="2">
    <source>
        <dbReference type="SAM" id="Phobius"/>
    </source>
</evidence>
<evidence type="ECO:0000313" key="3">
    <source>
        <dbReference type="EMBL" id="QNM83112.1"/>
    </source>
</evidence>
<keyword evidence="2" id="KW-1133">Transmembrane helix</keyword>
<protein>
    <submittedName>
        <fullName evidence="3">Uncharacterized protein</fullName>
    </submittedName>
</protein>
<keyword evidence="4" id="KW-1185">Reference proteome</keyword>
<feature type="compositionally biased region" description="Basic and acidic residues" evidence="1">
    <location>
        <begin position="85"/>
        <end position="94"/>
    </location>
</feature>
<reference evidence="3 4" key="1">
    <citation type="submission" date="2020-08" db="EMBL/GenBank/DDBJ databases">
        <title>Sphingomonas sp. sand1-3 16S ribosomal RNA gene Genome sequencing and assembly.</title>
        <authorList>
            <person name="Kang M."/>
        </authorList>
    </citation>
    <scope>NUCLEOTIDE SEQUENCE [LARGE SCALE GENOMIC DNA]</scope>
    <source>
        <strain evidence="4">sand1-3</strain>
    </source>
</reference>
<proteinExistence type="predicted"/>
<feature type="compositionally biased region" description="Polar residues" evidence="1">
    <location>
        <begin position="1"/>
        <end position="24"/>
    </location>
</feature>
<feature type="region of interest" description="Disordered" evidence="1">
    <location>
        <begin position="85"/>
        <end position="131"/>
    </location>
</feature>
<sequence length="131" mass="13656">MANKNQTGSKNNNPHGHNQYTNDWLSPAKDHPFATAAAAAAAVGAGVFLWAKRDRVGNQVTRISETANEMAGRASDKASQWIDQVRGDSAEREVSVTPDATATGRSPALSAKSGTANTGTSRATGAEPVSY</sequence>
<evidence type="ECO:0000256" key="1">
    <source>
        <dbReference type="SAM" id="MobiDB-lite"/>
    </source>
</evidence>
<dbReference type="Proteomes" id="UP000515861">
    <property type="component" value="Chromosome"/>
</dbReference>
<dbReference type="KEGG" id="ssau:H8M03_01750"/>
<organism evidence="3 4">
    <name type="scientific">Sphingomonas sabuli</name>
    <dbReference type="NCBI Taxonomy" id="2764186"/>
    <lineage>
        <taxon>Bacteria</taxon>
        <taxon>Pseudomonadati</taxon>
        <taxon>Pseudomonadota</taxon>
        <taxon>Alphaproteobacteria</taxon>
        <taxon>Sphingomonadales</taxon>
        <taxon>Sphingomonadaceae</taxon>
        <taxon>Sphingomonas</taxon>
    </lineage>
</organism>
<feature type="region of interest" description="Disordered" evidence="1">
    <location>
        <begin position="1"/>
        <end position="28"/>
    </location>
</feature>
<feature type="transmembrane region" description="Helical" evidence="2">
    <location>
        <begin position="33"/>
        <end position="51"/>
    </location>
</feature>
<dbReference type="EMBL" id="CP060697">
    <property type="protein sequence ID" value="QNM83112.1"/>
    <property type="molecule type" value="Genomic_DNA"/>
</dbReference>
<dbReference type="RefSeq" id="WP_187480067.1">
    <property type="nucleotide sequence ID" value="NZ_CP060697.1"/>
</dbReference>
<keyword evidence="2" id="KW-0472">Membrane</keyword>
<evidence type="ECO:0000313" key="4">
    <source>
        <dbReference type="Proteomes" id="UP000515861"/>
    </source>
</evidence>
<feature type="compositionally biased region" description="Polar residues" evidence="1">
    <location>
        <begin position="112"/>
        <end position="123"/>
    </location>
</feature>
<dbReference type="AlphaFoldDB" id="A0A7G9L3B3"/>
<gene>
    <name evidence="3" type="ORF">H8M03_01750</name>
</gene>
<name>A0A7G9L3B3_9SPHN</name>